<feature type="compositionally biased region" description="Polar residues" evidence="1">
    <location>
        <begin position="687"/>
        <end position="697"/>
    </location>
</feature>
<proteinExistence type="predicted"/>
<dbReference type="OrthoDB" id="6413693at2759"/>
<evidence type="ECO:0000256" key="2">
    <source>
        <dbReference type="SAM" id="Phobius"/>
    </source>
</evidence>
<evidence type="ECO:0000256" key="1">
    <source>
        <dbReference type="SAM" id="MobiDB-lite"/>
    </source>
</evidence>
<feature type="compositionally biased region" description="Basic and acidic residues" evidence="1">
    <location>
        <begin position="669"/>
        <end position="685"/>
    </location>
</feature>
<feature type="compositionally biased region" description="Basic residues" evidence="1">
    <location>
        <begin position="896"/>
        <end position="914"/>
    </location>
</feature>
<feature type="compositionally biased region" description="Polar residues" evidence="1">
    <location>
        <begin position="834"/>
        <end position="854"/>
    </location>
</feature>
<sequence>MFLHAILDKVLIEVDRTAMVGTRSSRLFALMVILHLTVCEGQLTFSTGYIIEGQPITIFCRIPNFNGIAHWIKDDEQFTATTCSNSGFCKVENEGTRYRYASNVSGISVTISNIARNEERDWKCGHPGYDSTVYRIRYNENVFVISDSVVVDGLDRNVTLGDDIPTVTLTFTTGCMHPYPTVGVYSKQNTNASITSEIDYVNVTSTTCTAPEAGYTGAITIYSDSTCNTTLFPRLLITPTGLPLEYTTTEWMSSHYIKFPTCKDEQTSPGLTHSTQSDYVTTTVHYVTTLSVNDSTTQSVDDQATYQEMSSSNEKVEMAVGISIGCVVLLIIVLYIVILVFKRKKSHDQNLFDNLSQPESHTQSLVPSIISVDQFGNDYDVNFNSKLFSGMLGSSNPTYEVEVCENGMRTSSEHEQMACSELILSPESLCKSADEISTYSNEAETSVRQSDPGGISNSGDEADASVRQSDPGALGRLTADEAFGYAVLFSLVGMVIGGILILVLYKILLNSGKLSLFVLESTHESSTKLKLYMTSALITILLCFVIAGIVVVVDCGNTECSDVTVGRSAAFVVPGTLLQLLTVCMVVYMFVRCCSRDKSGVKRMEEDHVDNISHYGRRSVTITPSAIDVDTVGHYHNNQVYKQSENCVSSNDSKTRTFETSRQNAGRTLSEKSEDSLNLHSDRGFVNKTSRTNTKLPRSSHKVKDNSESEVSIDLKSDRSSVSKLQKDEQRKLEPLTSTPLKETGSIGLNRKQGDSGYNSKNPGSISSVENKDAVLLSGKNSIIAHANQLSDKKEDYSNSSSSSSDESVKDGGLSPDLYRKDHTQNGSRPEVMRNTSTPTTPGHVTNYQSSEQSKVMVIPDEHSSCIISVPTGEGSSESSSEDNEVVLKDGEKSKGKNTTKKRSKKKKWRKKKQPFVSPEQTDNTEKIKVPKKKKTIKKKKAKIII</sequence>
<dbReference type="Proteomes" id="UP000683360">
    <property type="component" value="Unassembled WGS sequence"/>
</dbReference>
<organism evidence="3 4">
    <name type="scientific">Mytilus edulis</name>
    <name type="common">Blue mussel</name>
    <dbReference type="NCBI Taxonomy" id="6550"/>
    <lineage>
        <taxon>Eukaryota</taxon>
        <taxon>Metazoa</taxon>
        <taxon>Spiralia</taxon>
        <taxon>Lophotrochozoa</taxon>
        <taxon>Mollusca</taxon>
        <taxon>Bivalvia</taxon>
        <taxon>Autobranchia</taxon>
        <taxon>Pteriomorphia</taxon>
        <taxon>Mytilida</taxon>
        <taxon>Mytiloidea</taxon>
        <taxon>Mytilidae</taxon>
        <taxon>Mytilinae</taxon>
        <taxon>Mytilus</taxon>
    </lineage>
</organism>
<evidence type="ECO:0000313" key="3">
    <source>
        <dbReference type="EMBL" id="CAG2235965.1"/>
    </source>
</evidence>
<accession>A0A8S3TR16</accession>
<protein>
    <recommendedName>
        <fullName evidence="5">Ig-like domain-containing protein</fullName>
    </recommendedName>
</protein>
<feature type="compositionally biased region" description="Basic and acidic residues" evidence="1">
    <location>
        <begin position="702"/>
        <end position="734"/>
    </location>
</feature>
<evidence type="ECO:0000313" key="4">
    <source>
        <dbReference type="Proteomes" id="UP000683360"/>
    </source>
</evidence>
<feature type="compositionally biased region" description="Polar residues" evidence="1">
    <location>
        <begin position="440"/>
        <end position="459"/>
    </location>
</feature>
<keyword evidence="2" id="KW-1133">Transmembrane helix</keyword>
<dbReference type="EMBL" id="CAJPWZ010002335">
    <property type="protein sequence ID" value="CAG2235965.1"/>
    <property type="molecule type" value="Genomic_DNA"/>
</dbReference>
<comment type="caution">
    <text evidence="3">The sequence shown here is derived from an EMBL/GenBank/DDBJ whole genome shotgun (WGS) entry which is preliminary data.</text>
</comment>
<feature type="compositionally biased region" description="Basic and acidic residues" evidence="1">
    <location>
        <begin position="886"/>
        <end position="895"/>
    </location>
</feature>
<feature type="transmembrane region" description="Helical" evidence="2">
    <location>
        <begin position="483"/>
        <end position="509"/>
    </location>
</feature>
<gene>
    <name evidence="3" type="ORF">MEDL_48494</name>
</gene>
<feature type="region of interest" description="Disordered" evidence="1">
    <location>
        <begin position="440"/>
        <end position="468"/>
    </location>
</feature>
<feature type="compositionally biased region" description="Polar residues" evidence="1">
    <location>
        <begin position="756"/>
        <end position="767"/>
    </location>
</feature>
<keyword evidence="2" id="KW-0472">Membrane</keyword>
<keyword evidence="4" id="KW-1185">Reference proteome</keyword>
<feature type="region of interest" description="Disordered" evidence="1">
    <location>
        <begin position="650"/>
        <end position="767"/>
    </location>
</feature>
<feature type="transmembrane region" description="Helical" evidence="2">
    <location>
        <begin position="529"/>
        <end position="553"/>
    </location>
</feature>
<reference evidence="3" key="1">
    <citation type="submission" date="2021-03" db="EMBL/GenBank/DDBJ databases">
        <authorList>
            <person name="Bekaert M."/>
        </authorList>
    </citation>
    <scope>NUCLEOTIDE SEQUENCE</scope>
</reference>
<feature type="region of interest" description="Disordered" evidence="1">
    <location>
        <begin position="791"/>
        <end position="934"/>
    </location>
</feature>
<name>A0A8S3TR16_MYTED</name>
<keyword evidence="2" id="KW-0812">Transmembrane</keyword>
<feature type="transmembrane region" description="Helical" evidence="2">
    <location>
        <begin position="565"/>
        <end position="591"/>
    </location>
</feature>
<feature type="transmembrane region" description="Helical" evidence="2">
    <location>
        <begin position="318"/>
        <end position="341"/>
    </location>
</feature>
<evidence type="ECO:0008006" key="5">
    <source>
        <dbReference type="Google" id="ProtNLM"/>
    </source>
</evidence>
<dbReference type="AlphaFoldDB" id="A0A8S3TR16"/>